<evidence type="ECO:0000313" key="2">
    <source>
        <dbReference type="Proteomes" id="UP000244677"/>
    </source>
</evidence>
<evidence type="ECO:0000313" key="1">
    <source>
        <dbReference type="EMBL" id="AWG24381.1"/>
    </source>
</evidence>
<organism evidence="1 2">
    <name type="scientific">Flavobacterium kingsejongi</name>
    <dbReference type="NCBI Taxonomy" id="1678728"/>
    <lineage>
        <taxon>Bacteria</taxon>
        <taxon>Pseudomonadati</taxon>
        <taxon>Bacteroidota</taxon>
        <taxon>Flavobacteriia</taxon>
        <taxon>Flavobacteriales</taxon>
        <taxon>Flavobacteriaceae</taxon>
        <taxon>Flavobacterium</taxon>
    </lineage>
</organism>
<dbReference type="OrthoDB" id="1446045at2"/>
<accession>A0A2S1LL33</accession>
<dbReference type="Proteomes" id="UP000244677">
    <property type="component" value="Chromosome"/>
</dbReference>
<dbReference type="KEGG" id="fki:FK004_03610"/>
<name>A0A2S1LL33_9FLAO</name>
<dbReference type="RefSeq" id="WP_108736025.1">
    <property type="nucleotide sequence ID" value="NZ_CP020919.1"/>
</dbReference>
<dbReference type="EMBL" id="CP020919">
    <property type="protein sequence ID" value="AWG24381.1"/>
    <property type="molecule type" value="Genomic_DNA"/>
</dbReference>
<proteinExistence type="predicted"/>
<sequence>MEQQFDFDTILESIKNWNSDCKDLKKIESFLAQGTYFDFEYKDDTEKEEKSDYLHAYPGICKGELKFFLIPSNCDKFGEERKVIEKHITVCNVKSLLGNGHEISKEEAMRRIQAWDKDFPTWAKDTIDTKDGIYKAFAIPTEYLKNSTEEEQYVYQSHFALKPSDENKSAYSADLVIVSGIDFTKVQEVVYYDTVRPVPPFKPFDLEPEHFNLLKLAEKV</sequence>
<keyword evidence="2" id="KW-1185">Reference proteome</keyword>
<gene>
    <name evidence="1" type="ORF">FK004_03610</name>
</gene>
<protein>
    <submittedName>
        <fullName evidence="1">Uncharacterized protein</fullName>
    </submittedName>
</protein>
<reference evidence="1 2" key="1">
    <citation type="submission" date="2017-04" db="EMBL/GenBank/DDBJ databases">
        <title>Complete genome sequence of Flavobacterium kingsejong AJ004.</title>
        <authorList>
            <person name="Lee P.C."/>
        </authorList>
    </citation>
    <scope>NUCLEOTIDE SEQUENCE [LARGE SCALE GENOMIC DNA]</scope>
    <source>
        <strain evidence="1 2">AJ004</strain>
    </source>
</reference>
<dbReference type="AlphaFoldDB" id="A0A2S1LL33"/>